<gene>
    <name evidence="2" type="ORF">HA49_20040</name>
</gene>
<dbReference type="STRING" id="642227.HA49_20040"/>
<proteinExistence type="predicted"/>
<feature type="transmembrane region" description="Helical" evidence="1">
    <location>
        <begin position="12"/>
        <end position="34"/>
    </location>
</feature>
<evidence type="ECO:0000313" key="3">
    <source>
        <dbReference type="Proteomes" id="UP000029577"/>
    </source>
</evidence>
<keyword evidence="1" id="KW-0472">Membrane</keyword>
<sequence>MLWLFVRQKYFFNFVICRESLLYPAFNCAVYLLFYPRFILLKYIPCMIRAHELLMICVILHRYWFYTVL</sequence>
<dbReference type="EMBL" id="JPKR02000003">
    <property type="protein sequence ID" value="KGD70713.1"/>
    <property type="molecule type" value="Genomic_DNA"/>
</dbReference>
<keyword evidence="1" id="KW-0812">Transmembrane</keyword>
<dbReference type="AlphaFoldDB" id="A0A095U845"/>
<protein>
    <submittedName>
        <fullName evidence="2">Uncharacterized protein</fullName>
    </submittedName>
</protein>
<dbReference type="Proteomes" id="UP000029577">
    <property type="component" value="Unassembled WGS sequence"/>
</dbReference>
<accession>A0A095U845</accession>
<evidence type="ECO:0000256" key="1">
    <source>
        <dbReference type="SAM" id="Phobius"/>
    </source>
</evidence>
<organism evidence="2 3">
    <name type="scientific">Tatumella morbirosei</name>
    <dbReference type="NCBI Taxonomy" id="642227"/>
    <lineage>
        <taxon>Bacteria</taxon>
        <taxon>Pseudomonadati</taxon>
        <taxon>Pseudomonadota</taxon>
        <taxon>Gammaproteobacteria</taxon>
        <taxon>Enterobacterales</taxon>
        <taxon>Erwiniaceae</taxon>
        <taxon>Tatumella</taxon>
    </lineage>
</organism>
<keyword evidence="3" id="KW-1185">Reference proteome</keyword>
<comment type="caution">
    <text evidence="2">The sequence shown here is derived from an EMBL/GenBank/DDBJ whole genome shotgun (WGS) entry which is preliminary data.</text>
</comment>
<evidence type="ECO:0000313" key="2">
    <source>
        <dbReference type="EMBL" id="KGD70713.1"/>
    </source>
</evidence>
<name>A0A095U845_9GAMM</name>
<reference evidence="2" key="1">
    <citation type="submission" date="2014-12" db="EMBL/GenBank/DDBJ databases">
        <title>The draft genome of the Tatumella morbirosei type strain, LMG23360T isolated from pineapple rot.</title>
        <authorList>
            <person name="Smits T.H."/>
            <person name="Palmer M."/>
            <person name="Venter S.N."/>
            <person name="Duffy B."/>
            <person name="Steenkamp E.T."/>
            <person name="Chan W.Y."/>
            <person name="Coutinho T.A."/>
            <person name="Coetzee M.P."/>
            <person name="De Maayer P."/>
        </authorList>
    </citation>
    <scope>NUCLEOTIDE SEQUENCE [LARGE SCALE GENOMIC DNA]</scope>
    <source>
        <strain evidence="2">LMG 23360</strain>
    </source>
</reference>
<keyword evidence="1" id="KW-1133">Transmembrane helix</keyword>